<organism evidence="1 2">
    <name type="scientific">Tilletia horrida</name>
    <dbReference type="NCBI Taxonomy" id="155126"/>
    <lineage>
        <taxon>Eukaryota</taxon>
        <taxon>Fungi</taxon>
        <taxon>Dikarya</taxon>
        <taxon>Basidiomycota</taxon>
        <taxon>Ustilaginomycotina</taxon>
        <taxon>Exobasidiomycetes</taxon>
        <taxon>Tilletiales</taxon>
        <taxon>Tilletiaceae</taxon>
        <taxon>Tilletia</taxon>
    </lineage>
</organism>
<protein>
    <submittedName>
        <fullName evidence="1">Uncharacterized protein</fullName>
    </submittedName>
</protein>
<comment type="caution">
    <text evidence="1">The sequence shown here is derived from an EMBL/GenBank/DDBJ whole genome shotgun (WGS) entry which is preliminary data.</text>
</comment>
<evidence type="ECO:0000313" key="2">
    <source>
        <dbReference type="Proteomes" id="UP001176517"/>
    </source>
</evidence>
<sequence length="331" mass="36310">MSLEATGSQVSYSEYRSKVEALLRTRPDAHDDEYRHTPLNTSLDAARVLLAYSYGLAHDELTDATLTSIEQRCEALLEGLDDGSEYARRQLSLSSSSKETATWTWIESVYSPPSADDEGAAGRSSDSLADQLQDLAEQSPAFGDLIYEGKHIRSSLHPFNLYRHVFHNFSSEATMRLLQILQTAHVQHTRNLLQLGAPFISPQWCLLTATDRKTQRAELEQLQANLLDRALSESTPPRARLRLMSQVLVLCPPNQIAELLPQWTLVSDEVEEVLEGADPYVDAATAASDAARGFRSGLGLSALPSIDIGGLSSGVKSWGASVGRLVSGAWR</sequence>
<reference evidence="1" key="1">
    <citation type="journal article" date="2023" name="PhytoFront">
        <title>Draft Genome Resources of Seven Strains of Tilletia horrida, Causal Agent of Kernel Smut of Rice.</title>
        <authorList>
            <person name="Khanal S."/>
            <person name="Antony Babu S."/>
            <person name="Zhou X.G."/>
        </authorList>
    </citation>
    <scope>NUCLEOTIDE SEQUENCE</scope>
    <source>
        <strain evidence="1">TX6</strain>
    </source>
</reference>
<keyword evidence="2" id="KW-1185">Reference proteome</keyword>
<dbReference type="EMBL" id="JAPDMZ010000031">
    <property type="protein sequence ID" value="KAK0555020.1"/>
    <property type="molecule type" value="Genomic_DNA"/>
</dbReference>
<dbReference type="Proteomes" id="UP001176517">
    <property type="component" value="Unassembled WGS sequence"/>
</dbReference>
<gene>
    <name evidence="1" type="ORF">OC846_001877</name>
</gene>
<evidence type="ECO:0000313" key="1">
    <source>
        <dbReference type="EMBL" id="KAK0555020.1"/>
    </source>
</evidence>
<name>A0AAN6GVN3_9BASI</name>
<dbReference type="AlphaFoldDB" id="A0AAN6GVN3"/>
<proteinExistence type="predicted"/>
<accession>A0AAN6GVN3</accession>